<accession>A0A0F9BP15</accession>
<dbReference type="AlphaFoldDB" id="A0A0F9BP15"/>
<evidence type="ECO:0000313" key="1">
    <source>
        <dbReference type="EMBL" id="KKK86106.1"/>
    </source>
</evidence>
<proteinExistence type="predicted"/>
<dbReference type="EMBL" id="LAZR01051003">
    <property type="protein sequence ID" value="KKK86106.1"/>
    <property type="molecule type" value="Genomic_DNA"/>
</dbReference>
<name>A0A0F9BP15_9ZZZZ</name>
<reference evidence="1" key="1">
    <citation type="journal article" date="2015" name="Nature">
        <title>Complex archaea that bridge the gap between prokaryotes and eukaryotes.</title>
        <authorList>
            <person name="Spang A."/>
            <person name="Saw J.H."/>
            <person name="Jorgensen S.L."/>
            <person name="Zaremba-Niedzwiedzka K."/>
            <person name="Martijn J."/>
            <person name="Lind A.E."/>
            <person name="van Eijk R."/>
            <person name="Schleper C."/>
            <person name="Guy L."/>
            <person name="Ettema T.J."/>
        </authorList>
    </citation>
    <scope>NUCLEOTIDE SEQUENCE</scope>
</reference>
<sequence>MEDRVEKITINYDLIAGTRRSSYCTFCGRSRMVSDYEAGRYVVQFCDSCAENPPGMVKAEVGEEKSETKKKKK</sequence>
<comment type="caution">
    <text evidence="1">The sequence shown here is derived from an EMBL/GenBank/DDBJ whole genome shotgun (WGS) entry which is preliminary data.</text>
</comment>
<gene>
    <name evidence="1" type="ORF">LCGC14_2766560</name>
</gene>
<organism evidence="1">
    <name type="scientific">marine sediment metagenome</name>
    <dbReference type="NCBI Taxonomy" id="412755"/>
    <lineage>
        <taxon>unclassified sequences</taxon>
        <taxon>metagenomes</taxon>
        <taxon>ecological metagenomes</taxon>
    </lineage>
</organism>
<protein>
    <submittedName>
        <fullName evidence="1">Uncharacterized protein</fullName>
    </submittedName>
</protein>